<dbReference type="PANTHER" id="PTHR10695">
    <property type="entry name" value="DEPHOSPHO-COA KINASE-RELATED"/>
    <property type="match status" value="1"/>
</dbReference>
<reference evidence="7 8" key="2">
    <citation type="submission" date="2020-02" db="EMBL/GenBank/DDBJ databases">
        <title>Flavobacterium profundi sp. nov., isolated from a deep-sea seamount.</title>
        <authorList>
            <person name="Zhang D.-C."/>
        </authorList>
    </citation>
    <scope>NUCLEOTIDE SEQUENCE [LARGE SCALE GENOMIC DNA]</scope>
    <source>
        <strain evidence="7 8">EC11</strain>
    </source>
</reference>
<dbReference type="CDD" id="cd02022">
    <property type="entry name" value="DPCK"/>
    <property type="match status" value="1"/>
</dbReference>
<sequence length="195" mass="21991">MTKIIGLTGGIGSGKSTVAKHIASKGIPVYIADDEAKKIMTKKSVIQEIQNLFEENIILEDGQLDRKKIASIVFQAPSLLKKLNEVVHPKVKKHFEEWLKKHKDAPFIVKEVAILFETGGNLDCDKVILVTTPDDIKINRVMQRDNVNREEVIKRMKNQLSDAEKSKKSDFVVTNVKIEDTLIAIDEILNFLKIS</sequence>
<keyword evidence="4 5" id="KW-0173">Coenzyme A biosynthesis</keyword>
<keyword evidence="5" id="KW-0963">Cytoplasm</keyword>
<evidence type="ECO:0000256" key="5">
    <source>
        <dbReference type="HAMAP-Rule" id="MF_00376"/>
    </source>
</evidence>
<dbReference type="GO" id="GO:0004140">
    <property type="term" value="F:dephospho-CoA kinase activity"/>
    <property type="evidence" value="ECO:0007669"/>
    <property type="project" value="UniProtKB-EC"/>
</dbReference>
<dbReference type="NCBIfam" id="TIGR00152">
    <property type="entry name" value="dephospho-CoA kinase"/>
    <property type="match status" value="1"/>
</dbReference>
<dbReference type="SUPFAM" id="SSF52540">
    <property type="entry name" value="P-loop containing nucleoside triphosphate hydrolases"/>
    <property type="match status" value="1"/>
</dbReference>
<evidence type="ECO:0000256" key="6">
    <source>
        <dbReference type="NCBIfam" id="TIGR00152"/>
    </source>
</evidence>
<evidence type="ECO:0000256" key="3">
    <source>
        <dbReference type="ARBA" id="ARBA00022840"/>
    </source>
</evidence>
<name>A0ABX0IYK2_9FLAO</name>
<dbReference type="EC" id="2.7.1.24" evidence="5 6"/>
<reference evidence="8" key="1">
    <citation type="submission" date="2019-05" db="EMBL/GenBank/DDBJ databases">
        <title>Flavobacterium profundi sp. nov., isolated from a deep-sea seamount.</title>
        <authorList>
            <person name="Zhang D.-C."/>
        </authorList>
    </citation>
    <scope>NUCLEOTIDE SEQUENCE [LARGE SCALE GENOMIC DNA]</scope>
    <source>
        <strain evidence="8">EC11</strain>
    </source>
</reference>
<dbReference type="InterPro" id="IPR001977">
    <property type="entry name" value="Depp_CoAkinase"/>
</dbReference>
<keyword evidence="2 5" id="KW-0547">Nucleotide-binding</keyword>
<evidence type="ECO:0000256" key="2">
    <source>
        <dbReference type="ARBA" id="ARBA00022741"/>
    </source>
</evidence>
<gene>
    <name evidence="5" type="primary">coaE</name>
    <name evidence="7" type="ORF">FIA58_019185</name>
</gene>
<feature type="binding site" evidence="5">
    <location>
        <begin position="12"/>
        <end position="17"/>
    </location>
    <ligand>
        <name>ATP</name>
        <dbReference type="ChEBI" id="CHEBI:30616"/>
    </ligand>
</feature>
<evidence type="ECO:0000256" key="4">
    <source>
        <dbReference type="ARBA" id="ARBA00022993"/>
    </source>
</evidence>
<evidence type="ECO:0000313" key="7">
    <source>
        <dbReference type="EMBL" id="NHN27807.1"/>
    </source>
</evidence>
<proteinExistence type="inferred from homology"/>
<comment type="catalytic activity">
    <reaction evidence="5">
        <text>3'-dephospho-CoA + ATP = ADP + CoA + H(+)</text>
        <dbReference type="Rhea" id="RHEA:18245"/>
        <dbReference type="ChEBI" id="CHEBI:15378"/>
        <dbReference type="ChEBI" id="CHEBI:30616"/>
        <dbReference type="ChEBI" id="CHEBI:57287"/>
        <dbReference type="ChEBI" id="CHEBI:57328"/>
        <dbReference type="ChEBI" id="CHEBI:456216"/>
        <dbReference type="EC" id="2.7.1.24"/>
    </reaction>
</comment>
<keyword evidence="5 7" id="KW-0808">Transferase</keyword>
<comment type="subcellular location">
    <subcellularLocation>
        <location evidence="5">Cytoplasm</location>
    </subcellularLocation>
</comment>
<accession>A0ABX0IYK2</accession>
<organism evidence="7 8">
    <name type="scientific">Flavobacterium jejuense</name>
    <dbReference type="NCBI Taxonomy" id="1544455"/>
    <lineage>
        <taxon>Bacteria</taxon>
        <taxon>Pseudomonadati</taxon>
        <taxon>Bacteroidota</taxon>
        <taxon>Flavobacteriia</taxon>
        <taxon>Flavobacteriales</taxon>
        <taxon>Flavobacteriaceae</taxon>
        <taxon>Flavobacterium</taxon>
    </lineage>
</organism>
<evidence type="ECO:0000313" key="8">
    <source>
        <dbReference type="Proteomes" id="UP000817854"/>
    </source>
</evidence>
<dbReference type="RefSeq" id="WP_140964316.1">
    <property type="nucleotide sequence ID" value="NZ_VEVQ02000018.1"/>
</dbReference>
<evidence type="ECO:0000256" key="1">
    <source>
        <dbReference type="ARBA" id="ARBA00009018"/>
    </source>
</evidence>
<dbReference type="HAMAP" id="MF_00376">
    <property type="entry name" value="Dephospho_CoA_kinase"/>
    <property type="match status" value="1"/>
</dbReference>
<comment type="similarity">
    <text evidence="1 5">Belongs to the CoaE family.</text>
</comment>
<dbReference type="Gene3D" id="3.40.50.300">
    <property type="entry name" value="P-loop containing nucleotide triphosphate hydrolases"/>
    <property type="match status" value="1"/>
</dbReference>
<keyword evidence="3 5" id="KW-0067">ATP-binding</keyword>
<dbReference type="Proteomes" id="UP000817854">
    <property type="component" value="Unassembled WGS sequence"/>
</dbReference>
<protein>
    <recommendedName>
        <fullName evidence="5 6">Dephospho-CoA kinase</fullName>
        <ecNumber evidence="5 6">2.7.1.24</ecNumber>
    </recommendedName>
    <alternativeName>
        <fullName evidence="5">Dephosphocoenzyme A kinase</fullName>
    </alternativeName>
</protein>
<comment type="caution">
    <text evidence="7">The sequence shown here is derived from an EMBL/GenBank/DDBJ whole genome shotgun (WGS) entry which is preliminary data.</text>
</comment>
<comment type="function">
    <text evidence="5">Catalyzes the phosphorylation of the 3'-hydroxyl group of dephosphocoenzyme A to form coenzyme A.</text>
</comment>
<dbReference type="EMBL" id="VEVQ02000018">
    <property type="protein sequence ID" value="NHN27807.1"/>
    <property type="molecule type" value="Genomic_DNA"/>
</dbReference>
<dbReference type="PANTHER" id="PTHR10695:SF46">
    <property type="entry name" value="BIFUNCTIONAL COENZYME A SYNTHASE-RELATED"/>
    <property type="match status" value="1"/>
</dbReference>
<dbReference type="PROSITE" id="PS51219">
    <property type="entry name" value="DPCK"/>
    <property type="match status" value="1"/>
</dbReference>
<keyword evidence="5 7" id="KW-0418">Kinase</keyword>
<keyword evidence="8" id="KW-1185">Reference proteome</keyword>
<dbReference type="Pfam" id="PF01121">
    <property type="entry name" value="CoaE"/>
    <property type="match status" value="1"/>
</dbReference>
<comment type="pathway">
    <text evidence="5">Cofactor biosynthesis; coenzyme A biosynthesis; CoA from (R)-pantothenate: step 5/5.</text>
</comment>
<dbReference type="InterPro" id="IPR027417">
    <property type="entry name" value="P-loop_NTPase"/>
</dbReference>